<dbReference type="AlphaFoldDB" id="A0A9L0I794"/>
<dbReference type="InterPro" id="IPR043504">
    <property type="entry name" value="Peptidase_S1_PA_chymotrypsin"/>
</dbReference>
<accession>A0A9L0I794</accession>
<keyword evidence="3" id="KW-0732">Signal</keyword>
<dbReference type="Ensembl" id="ENSEAST00005064003.1">
    <property type="protein sequence ID" value="ENSEASP00005035656.1"/>
    <property type="gene ID" value="ENSEASG00005026599.1"/>
</dbReference>
<reference evidence="5" key="2">
    <citation type="submission" date="2025-08" db="UniProtKB">
        <authorList>
            <consortium name="Ensembl"/>
        </authorList>
    </citation>
    <scope>IDENTIFICATION</scope>
</reference>
<dbReference type="PROSITE" id="PS50240">
    <property type="entry name" value="TRYPSIN_DOM"/>
    <property type="match status" value="1"/>
</dbReference>
<evidence type="ECO:0000256" key="2">
    <source>
        <dbReference type="ARBA" id="ARBA00024195"/>
    </source>
</evidence>
<dbReference type="Pfam" id="PF00089">
    <property type="entry name" value="Trypsin"/>
    <property type="match status" value="1"/>
</dbReference>
<evidence type="ECO:0000256" key="1">
    <source>
        <dbReference type="ARBA" id="ARBA00023157"/>
    </source>
</evidence>
<feature type="domain" description="Peptidase S1" evidence="4">
    <location>
        <begin position="9"/>
        <end position="251"/>
    </location>
</feature>
<dbReference type="InterPro" id="IPR051487">
    <property type="entry name" value="Ser/Thr_Proteases_Immune/Dev"/>
</dbReference>
<comment type="similarity">
    <text evidence="2">Belongs to the peptidase S1 family. CLIP subfamily.</text>
</comment>
<feature type="chain" id="PRO_5040287728" description="Peptidase S1 domain-containing protein" evidence="3">
    <location>
        <begin position="18"/>
        <end position="274"/>
    </location>
</feature>
<dbReference type="RefSeq" id="XP_070338384.1">
    <property type="nucleotide sequence ID" value="XM_070482283.1"/>
</dbReference>
<keyword evidence="6" id="KW-1185">Reference proteome</keyword>
<dbReference type="PANTHER" id="PTHR24256">
    <property type="entry name" value="TRYPTASE-RELATED"/>
    <property type="match status" value="1"/>
</dbReference>
<evidence type="ECO:0000313" key="6">
    <source>
        <dbReference type="Proteomes" id="UP000694387"/>
    </source>
</evidence>
<dbReference type="SMART" id="SM00020">
    <property type="entry name" value="Tryp_SPc"/>
    <property type="match status" value="1"/>
</dbReference>
<dbReference type="GO" id="GO:0006508">
    <property type="term" value="P:proteolysis"/>
    <property type="evidence" value="ECO:0007669"/>
    <property type="project" value="InterPro"/>
</dbReference>
<feature type="signal peptide" evidence="3">
    <location>
        <begin position="1"/>
        <end position="17"/>
    </location>
</feature>
<gene>
    <name evidence="5" type="primary">LOC123276441</name>
</gene>
<proteinExistence type="inferred from homology"/>
<organism evidence="5 6">
    <name type="scientific">Equus asinus</name>
    <name type="common">Donkey</name>
    <name type="synonym">Equus africanus asinus</name>
    <dbReference type="NCBI Taxonomy" id="9793"/>
    <lineage>
        <taxon>Eukaryota</taxon>
        <taxon>Metazoa</taxon>
        <taxon>Chordata</taxon>
        <taxon>Craniata</taxon>
        <taxon>Vertebrata</taxon>
        <taxon>Euteleostomi</taxon>
        <taxon>Mammalia</taxon>
        <taxon>Eutheria</taxon>
        <taxon>Laurasiatheria</taxon>
        <taxon>Perissodactyla</taxon>
        <taxon>Equidae</taxon>
        <taxon>Equus</taxon>
    </lineage>
</organism>
<reference evidence="5 6" key="1">
    <citation type="journal article" date="2020" name="Nat. Commun.">
        <title>Donkey genomes provide new insights into domestication and selection for coat color.</title>
        <authorList>
            <person name="Wang"/>
            <person name="C."/>
            <person name="Li"/>
            <person name="H."/>
            <person name="Guo"/>
            <person name="Y."/>
            <person name="Huang"/>
            <person name="J."/>
            <person name="Sun"/>
            <person name="Y."/>
            <person name="Min"/>
            <person name="J."/>
            <person name="Wang"/>
            <person name="J."/>
            <person name="Fang"/>
            <person name="X."/>
            <person name="Zhao"/>
            <person name="Z."/>
            <person name="Wang"/>
            <person name="S."/>
            <person name="Zhang"/>
            <person name="Y."/>
            <person name="Liu"/>
            <person name="Q."/>
            <person name="Jiang"/>
            <person name="Q."/>
            <person name="Wang"/>
            <person name="X."/>
            <person name="Guo"/>
            <person name="Y."/>
            <person name="Yang"/>
            <person name="C."/>
            <person name="Wang"/>
            <person name="Y."/>
            <person name="Tian"/>
            <person name="F."/>
            <person name="Zhuang"/>
            <person name="G."/>
            <person name="Fan"/>
            <person name="Y."/>
            <person name="Gao"/>
            <person name="Q."/>
            <person name="Li"/>
            <person name="Y."/>
            <person name="Ju"/>
            <person name="Z."/>
            <person name="Li"/>
            <person name="J."/>
            <person name="Li"/>
            <person name="R."/>
            <person name="Hou"/>
            <person name="M."/>
            <person name="Yang"/>
            <person name="G."/>
            <person name="Liu"/>
            <person name="G."/>
            <person name="Liu"/>
            <person name="W."/>
            <person name="Guo"/>
            <person name="J."/>
            <person name="Pan"/>
            <person name="S."/>
            <person name="Fan"/>
            <person name="G."/>
            <person name="Zhang"/>
            <person name="W."/>
            <person name="Zhang"/>
            <person name="R."/>
            <person name="Yu"/>
            <person name="J."/>
            <person name="Zhang"/>
            <person name="X."/>
            <person name="Yin"/>
            <person name="Q."/>
            <person name="Ji"/>
            <person name="C."/>
            <person name="Jin"/>
            <person name="Y."/>
            <person name="Yue"/>
            <person name="G."/>
            <person name="Liu"/>
            <person name="M."/>
            <person name="Xu"/>
            <person name="J."/>
            <person name="Liu"/>
            <person name="S."/>
            <person name="Jordana"/>
            <person name="J."/>
            <person name="Noce"/>
            <person name="A."/>
            <person name="Amills"/>
            <person name="M."/>
            <person name="Wu"/>
            <person name="D.D."/>
            <person name="Li"/>
            <person name="S."/>
            <person name="Zhou"/>
            <person name="X. and Zhong"/>
            <person name="J."/>
        </authorList>
    </citation>
    <scope>NUCLEOTIDE SEQUENCE [LARGE SCALE GENOMIC DNA]</scope>
</reference>
<reference evidence="5" key="3">
    <citation type="submission" date="2025-09" db="UniProtKB">
        <authorList>
            <consortium name="Ensembl"/>
        </authorList>
    </citation>
    <scope>IDENTIFICATION</scope>
</reference>
<protein>
    <recommendedName>
        <fullName evidence="4">Peptidase S1 domain-containing protein</fullName>
    </recommendedName>
</protein>
<dbReference type="GO" id="GO:0004252">
    <property type="term" value="F:serine-type endopeptidase activity"/>
    <property type="evidence" value="ECO:0007669"/>
    <property type="project" value="InterPro"/>
</dbReference>
<sequence length="274" mass="30076">MLPLLLPLLFGPMPAEAYSRKGPATWPWQASIFLDTRYRCEGALISPEWVLTGASCFGSWPSSLFSVTLGPNRLALDACESTSSVEELLLSPGGPEGSGPGGLALARLERPPSLSSAVQPVSLATGPQPSPWPKLCWAQGFDLDFDPYIPPKELHSVPLKPLDVSSCKDAFRLQPDCPDLKVSLPKGSQCTRLPYSYSKLVVSDGAPLVCSQGRNWLLQGVMTWSPCLGTRLPEVYMPVYPFRSWIREKVSNATFYTLAKKCPLILPKTRKRRQ</sequence>
<name>A0A9L0I794_EQUAS</name>
<evidence type="ECO:0000259" key="4">
    <source>
        <dbReference type="PROSITE" id="PS50240"/>
    </source>
</evidence>
<dbReference type="InterPro" id="IPR001254">
    <property type="entry name" value="Trypsin_dom"/>
</dbReference>
<dbReference type="Gene3D" id="2.40.10.10">
    <property type="entry name" value="Trypsin-like serine proteases"/>
    <property type="match status" value="1"/>
</dbReference>
<evidence type="ECO:0000313" key="5">
    <source>
        <dbReference type="Ensembl" id="ENSEASP00005035656.1"/>
    </source>
</evidence>
<keyword evidence="1" id="KW-1015">Disulfide bond</keyword>
<dbReference type="SUPFAM" id="SSF50494">
    <property type="entry name" value="Trypsin-like serine proteases"/>
    <property type="match status" value="1"/>
</dbReference>
<evidence type="ECO:0000256" key="3">
    <source>
        <dbReference type="SAM" id="SignalP"/>
    </source>
</evidence>
<dbReference type="GeneID" id="123276441"/>
<dbReference type="InterPro" id="IPR009003">
    <property type="entry name" value="Peptidase_S1_PA"/>
</dbReference>
<dbReference type="Proteomes" id="UP000694387">
    <property type="component" value="Chromosome 13"/>
</dbReference>